<reference evidence="1" key="1">
    <citation type="submission" date="2016-06" db="UniProtKB">
        <authorList>
            <consortium name="WormBaseParasite"/>
        </authorList>
    </citation>
    <scope>IDENTIFICATION</scope>
</reference>
<dbReference type="WBParaSite" id="GPUH_0000703801-mRNA-1">
    <property type="protein sequence ID" value="GPUH_0000703801-mRNA-1"/>
    <property type="gene ID" value="GPUH_0000703801"/>
</dbReference>
<evidence type="ECO:0000313" key="1">
    <source>
        <dbReference type="WBParaSite" id="GPUH_0000703801-mRNA-1"/>
    </source>
</evidence>
<proteinExistence type="predicted"/>
<organism evidence="1">
    <name type="scientific">Gongylonema pulchrum</name>
    <dbReference type="NCBI Taxonomy" id="637853"/>
    <lineage>
        <taxon>Eukaryota</taxon>
        <taxon>Metazoa</taxon>
        <taxon>Ecdysozoa</taxon>
        <taxon>Nematoda</taxon>
        <taxon>Chromadorea</taxon>
        <taxon>Rhabditida</taxon>
        <taxon>Spirurina</taxon>
        <taxon>Spiruromorpha</taxon>
        <taxon>Spiruroidea</taxon>
        <taxon>Gongylonematidae</taxon>
        <taxon>Gongylonema</taxon>
    </lineage>
</organism>
<accession>A0A183DE88</accession>
<protein>
    <submittedName>
        <fullName evidence="1">t-SNARE coiled-coil homology domain-containing protein</fullName>
    </submittedName>
</protein>
<name>A0A183DE88_9BILA</name>
<dbReference type="AlphaFoldDB" id="A0A183DE88"/>
<sequence>LSGVIDALDDEIRNMDEKNRKYDEMLHTVMFLCCFESLTVQCEEQQKMNLLNADVPPNRNETMKFSYLNCSPCKQHGDLRSGTLAATAFHTATLRTSSKYWVFSVHS</sequence>